<evidence type="ECO:0000256" key="1">
    <source>
        <dbReference type="SAM" id="MobiDB-lite"/>
    </source>
</evidence>
<accession>A0AAV4ATU9</accession>
<dbReference type="EMBL" id="BLXT01004138">
    <property type="protein sequence ID" value="GFO09973.1"/>
    <property type="molecule type" value="Genomic_DNA"/>
</dbReference>
<evidence type="ECO:0000313" key="3">
    <source>
        <dbReference type="Proteomes" id="UP000735302"/>
    </source>
</evidence>
<feature type="region of interest" description="Disordered" evidence="1">
    <location>
        <begin position="1"/>
        <end position="116"/>
    </location>
</feature>
<proteinExistence type="predicted"/>
<name>A0AAV4ATU9_9GAST</name>
<gene>
    <name evidence="2" type="ORF">PoB_003647800</name>
</gene>
<feature type="compositionally biased region" description="Basic residues" evidence="1">
    <location>
        <begin position="1"/>
        <end position="15"/>
    </location>
</feature>
<organism evidence="2 3">
    <name type="scientific">Plakobranchus ocellatus</name>
    <dbReference type="NCBI Taxonomy" id="259542"/>
    <lineage>
        <taxon>Eukaryota</taxon>
        <taxon>Metazoa</taxon>
        <taxon>Spiralia</taxon>
        <taxon>Lophotrochozoa</taxon>
        <taxon>Mollusca</taxon>
        <taxon>Gastropoda</taxon>
        <taxon>Heterobranchia</taxon>
        <taxon>Euthyneura</taxon>
        <taxon>Panpulmonata</taxon>
        <taxon>Sacoglossa</taxon>
        <taxon>Placobranchoidea</taxon>
        <taxon>Plakobranchidae</taxon>
        <taxon>Plakobranchus</taxon>
    </lineage>
</organism>
<sequence>MLNAKGKKSGRRKYSIRCPLDRDESELIATAEPIPSPQKSKKRLEKREKRKNRHKVPDQSYPLTILIASHPDKNGDPSPLRSQSVGQRSNDHTKKEGGEKLDSVTNQQPLRLHLKK</sequence>
<dbReference type="AlphaFoldDB" id="A0AAV4ATU9"/>
<reference evidence="2 3" key="1">
    <citation type="journal article" date="2021" name="Elife">
        <title>Chloroplast acquisition without the gene transfer in kleptoplastic sea slugs, Plakobranchus ocellatus.</title>
        <authorList>
            <person name="Maeda T."/>
            <person name="Takahashi S."/>
            <person name="Yoshida T."/>
            <person name="Shimamura S."/>
            <person name="Takaki Y."/>
            <person name="Nagai Y."/>
            <person name="Toyoda A."/>
            <person name="Suzuki Y."/>
            <person name="Arimoto A."/>
            <person name="Ishii H."/>
            <person name="Satoh N."/>
            <person name="Nishiyama T."/>
            <person name="Hasebe M."/>
            <person name="Maruyama T."/>
            <person name="Minagawa J."/>
            <person name="Obokata J."/>
            <person name="Shigenobu S."/>
        </authorList>
    </citation>
    <scope>NUCLEOTIDE SEQUENCE [LARGE SCALE GENOMIC DNA]</scope>
</reference>
<protein>
    <submittedName>
        <fullName evidence="2">Uncharacterized protein</fullName>
    </submittedName>
</protein>
<dbReference type="Proteomes" id="UP000735302">
    <property type="component" value="Unassembled WGS sequence"/>
</dbReference>
<keyword evidence="3" id="KW-1185">Reference proteome</keyword>
<evidence type="ECO:0000313" key="2">
    <source>
        <dbReference type="EMBL" id="GFO09973.1"/>
    </source>
</evidence>
<comment type="caution">
    <text evidence="2">The sequence shown here is derived from an EMBL/GenBank/DDBJ whole genome shotgun (WGS) entry which is preliminary data.</text>
</comment>
<feature type="compositionally biased region" description="Basic residues" evidence="1">
    <location>
        <begin position="39"/>
        <end position="54"/>
    </location>
</feature>
<feature type="compositionally biased region" description="Basic and acidic residues" evidence="1">
    <location>
        <begin position="89"/>
        <end position="102"/>
    </location>
</feature>